<dbReference type="PANTHER" id="PTHR42951">
    <property type="entry name" value="METALLO-BETA-LACTAMASE DOMAIN-CONTAINING"/>
    <property type="match status" value="1"/>
</dbReference>
<feature type="domain" description="Metallo-beta-lactamase" evidence="1">
    <location>
        <begin position="43"/>
        <end position="252"/>
    </location>
</feature>
<dbReference type="SMART" id="SM00849">
    <property type="entry name" value="Lactamase_B"/>
    <property type="match status" value="1"/>
</dbReference>
<protein>
    <submittedName>
        <fullName evidence="2">MBL fold metallo-hydrolase</fullName>
    </submittedName>
</protein>
<dbReference type="SUPFAM" id="SSF56281">
    <property type="entry name" value="Metallo-hydrolase/oxidoreductase"/>
    <property type="match status" value="1"/>
</dbReference>
<dbReference type="CDD" id="cd07721">
    <property type="entry name" value="yflN-like_MBL-fold"/>
    <property type="match status" value="1"/>
</dbReference>
<evidence type="ECO:0000313" key="2">
    <source>
        <dbReference type="EMBL" id="GAA1725463.1"/>
    </source>
</evidence>
<evidence type="ECO:0000313" key="3">
    <source>
        <dbReference type="Proteomes" id="UP001501057"/>
    </source>
</evidence>
<dbReference type="InterPro" id="IPR001279">
    <property type="entry name" value="Metallo-B-lactamas"/>
</dbReference>
<dbReference type="Pfam" id="PF00753">
    <property type="entry name" value="Lactamase_B"/>
    <property type="match status" value="1"/>
</dbReference>
<gene>
    <name evidence="2" type="ORF">GCM10009710_02800</name>
</gene>
<dbReference type="PANTHER" id="PTHR42951:SF14">
    <property type="entry name" value="METALLO-BETA-LACTAMASE SUPERFAMILY PROTEIN"/>
    <property type="match status" value="1"/>
</dbReference>
<dbReference type="InterPro" id="IPR036866">
    <property type="entry name" value="RibonucZ/Hydroxyglut_hydro"/>
</dbReference>
<proteinExistence type="predicted"/>
<comment type="caution">
    <text evidence="2">The sequence shown here is derived from an EMBL/GenBank/DDBJ whole genome shotgun (WGS) entry which is preliminary data.</text>
</comment>
<keyword evidence="3" id="KW-1185">Reference proteome</keyword>
<sequence>MSRSNHRFGVIVWLMTGPFDASLLASHDMFRIGKDEFCVEGTAVNWILLREGRDLTLIDAGYPGDVAALEASIAEIGHRPEDVRAVLVTHAHVDHVGALNHLHERYGTPALMHPDEVPNATGERHESATPTDVAKRAWRPAVARWSLRITRAGATQHPVVAHAAAFAADGPLDLPGRPVPVHVPGHTSGSTAYLLPEAGAVATGDALVTGHPLLRRPGPQLLPSFFDHDPDRAVAALDVIGRLDADLVLPGHGDPWRGDLALAATRAARLDR</sequence>
<organism evidence="2 3">
    <name type="scientific">Aeromicrobium alkaliterrae</name>
    <dbReference type="NCBI Taxonomy" id="302168"/>
    <lineage>
        <taxon>Bacteria</taxon>
        <taxon>Bacillati</taxon>
        <taxon>Actinomycetota</taxon>
        <taxon>Actinomycetes</taxon>
        <taxon>Propionibacteriales</taxon>
        <taxon>Nocardioidaceae</taxon>
        <taxon>Aeromicrobium</taxon>
    </lineage>
</organism>
<dbReference type="Proteomes" id="UP001501057">
    <property type="component" value="Unassembled WGS sequence"/>
</dbReference>
<name>A0ABP4VLV0_9ACTN</name>
<accession>A0ABP4VLV0</accession>
<reference evidence="3" key="1">
    <citation type="journal article" date="2019" name="Int. J. Syst. Evol. Microbiol.">
        <title>The Global Catalogue of Microorganisms (GCM) 10K type strain sequencing project: providing services to taxonomists for standard genome sequencing and annotation.</title>
        <authorList>
            <consortium name="The Broad Institute Genomics Platform"/>
            <consortium name="The Broad Institute Genome Sequencing Center for Infectious Disease"/>
            <person name="Wu L."/>
            <person name="Ma J."/>
        </authorList>
    </citation>
    <scope>NUCLEOTIDE SEQUENCE [LARGE SCALE GENOMIC DNA]</scope>
    <source>
        <strain evidence="3">JCM 13518</strain>
    </source>
</reference>
<dbReference type="EMBL" id="BAAAME010000002">
    <property type="protein sequence ID" value="GAA1725463.1"/>
    <property type="molecule type" value="Genomic_DNA"/>
</dbReference>
<evidence type="ECO:0000259" key="1">
    <source>
        <dbReference type="SMART" id="SM00849"/>
    </source>
</evidence>
<dbReference type="Gene3D" id="3.60.15.10">
    <property type="entry name" value="Ribonuclease Z/Hydroxyacylglutathione hydrolase-like"/>
    <property type="match status" value="1"/>
</dbReference>
<dbReference type="InterPro" id="IPR050855">
    <property type="entry name" value="NDM-1-like"/>
</dbReference>